<dbReference type="PANTHER" id="PTHR41291:SF1">
    <property type="entry name" value="DNA ALKYLATION REPAIR PROTEIN"/>
    <property type="match status" value="1"/>
</dbReference>
<dbReference type="AlphaFoldDB" id="A0A0H4X2N0"/>
<dbReference type="PANTHER" id="PTHR41291">
    <property type="entry name" value="DNA ALKYLATION REPAIR PROTEIN"/>
    <property type="match status" value="1"/>
</dbReference>
<gene>
    <name evidence="2" type="ORF">A176_004822</name>
</gene>
<feature type="region of interest" description="Disordered" evidence="1">
    <location>
        <begin position="234"/>
        <end position="268"/>
    </location>
</feature>
<dbReference type="InterPro" id="IPR016024">
    <property type="entry name" value="ARM-type_fold"/>
</dbReference>
<dbReference type="OrthoDB" id="7345147at2"/>
<dbReference type="RefSeq" id="WP_002636330.1">
    <property type="nucleotide sequence ID" value="NZ_CP012109.1"/>
</dbReference>
<sequence>MPSQKTPGPRTPTASAKARAQEALAELERLATPAMKASLSRYGIPADSALGVAMRDIQALGRQLGRDHALTAALWETGVYEARMLCAYVGEPEKVTVAEMNRWCRDFDNWALCDTLCFSLWDKSPHAWERVGAWAGHRDEFVKRAAFALLASLASHDKAAKDEQFLEGLTLIERESTDSRNFVKKAANWALRVMGLKRSPGVRTAARTLAERLSASEDATARWNGKDALRAFTKADAKSAAKKAPPAAKAARTTKARTPSRAKPQARR</sequence>
<name>A0A0H4X2N0_9BACT</name>
<dbReference type="Proteomes" id="UP000009026">
    <property type="component" value="Chromosome"/>
</dbReference>
<proteinExistence type="predicted"/>
<evidence type="ECO:0008006" key="4">
    <source>
        <dbReference type="Google" id="ProtNLM"/>
    </source>
</evidence>
<dbReference type="Pfam" id="PF08713">
    <property type="entry name" value="DNA_alkylation"/>
    <property type="match status" value="1"/>
</dbReference>
<evidence type="ECO:0000313" key="3">
    <source>
        <dbReference type="Proteomes" id="UP000009026"/>
    </source>
</evidence>
<dbReference type="CDD" id="cd06561">
    <property type="entry name" value="AlkD_like"/>
    <property type="match status" value="1"/>
</dbReference>
<protein>
    <recommendedName>
        <fullName evidence="4">DNA alkylation repair enzyme</fullName>
    </recommendedName>
</protein>
<dbReference type="InterPro" id="IPR014825">
    <property type="entry name" value="DNA_alkylation"/>
</dbReference>
<organism evidence="2 3">
    <name type="scientific">Pseudomyxococcus hansupus</name>
    <dbReference type="NCBI Taxonomy" id="1297742"/>
    <lineage>
        <taxon>Bacteria</taxon>
        <taxon>Pseudomonadati</taxon>
        <taxon>Myxococcota</taxon>
        <taxon>Myxococcia</taxon>
        <taxon>Myxococcales</taxon>
        <taxon>Cystobacterineae</taxon>
        <taxon>Myxococcaceae</taxon>
        <taxon>Pseudomyxococcus</taxon>
    </lineage>
</organism>
<dbReference type="eggNOG" id="COG4912">
    <property type="taxonomic scope" value="Bacteria"/>
</dbReference>
<keyword evidence="3" id="KW-1185">Reference proteome</keyword>
<accession>A0A0H4X2N0</accession>
<reference evidence="2 3" key="1">
    <citation type="journal article" date="2016" name="PLoS ONE">
        <title>Complete Genome Sequence and Comparative Genomics of a Novel Myxobacterium Myxococcus hansupus.</title>
        <authorList>
            <person name="Sharma G."/>
            <person name="Narwani T."/>
            <person name="Subramanian S."/>
        </authorList>
    </citation>
    <scope>NUCLEOTIDE SEQUENCE [LARGE SCALE GENOMIC DNA]</scope>
    <source>
        <strain evidence="3">mixupus</strain>
    </source>
</reference>
<dbReference type="STRING" id="1297742.A176_004822"/>
<dbReference type="KEGG" id="mym:A176_004822"/>
<evidence type="ECO:0000256" key="1">
    <source>
        <dbReference type="SAM" id="MobiDB-lite"/>
    </source>
</evidence>
<dbReference type="PATRIC" id="fig|1297742.4.peg.4869"/>
<dbReference type="EMBL" id="CP012109">
    <property type="protein sequence ID" value="AKQ67910.1"/>
    <property type="molecule type" value="Genomic_DNA"/>
</dbReference>
<dbReference type="SUPFAM" id="SSF48371">
    <property type="entry name" value="ARM repeat"/>
    <property type="match status" value="1"/>
</dbReference>
<dbReference type="Gene3D" id="1.25.10.90">
    <property type="match status" value="1"/>
</dbReference>
<feature type="compositionally biased region" description="Basic residues" evidence="1">
    <location>
        <begin position="252"/>
        <end position="268"/>
    </location>
</feature>
<evidence type="ECO:0000313" key="2">
    <source>
        <dbReference type="EMBL" id="AKQ67910.1"/>
    </source>
</evidence>
<feature type="compositionally biased region" description="Low complexity" evidence="1">
    <location>
        <begin position="242"/>
        <end position="251"/>
    </location>
</feature>